<feature type="transmembrane region" description="Helical" evidence="7">
    <location>
        <begin position="239"/>
        <end position="261"/>
    </location>
</feature>
<dbReference type="GO" id="GO:0055085">
    <property type="term" value="P:transmembrane transport"/>
    <property type="evidence" value="ECO:0007669"/>
    <property type="project" value="InterPro"/>
</dbReference>
<comment type="caution">
    <text evidence="9">The sequence shown here is derived from an EMBL/GenBank/DDBJ whole genome shotgun (WGS) entry which is preliminary data.</text>
</comment>
<dbReference type="Gene3D" id="1.10.3720.10">
    <property type="entry name" value="MetI-like"/>
    <property type="match status" value="1"/>
</dbReference>
<proteinExistence type="inferred from homology"/>
<evidence type="ECO:0000256" key="7">
    <source>
        <dbReference type="RuleBase" id="RU363032"/>
    </source>
</evidence>
<dbReference type="PROSITE" id="PS50928">
    <property type="entry name" value="ABC_TM1"/>
    <property type="match status" value="1"/>
</dbReference>
<keyword evidence="3" id="KW-1003">Cell membrane</keyword>
<gene>
    <name evidence="9" type="ORF">E1757_22680</name>
</gene>
<evidence type="ECO:0000259" key="8">
    <source>
        <dbReference type="PROSITE" id="PS50928"/>
    </source>
</evidence>
<evidence type="ECO:0000313" key="10">
    <source>
        <dbReference type="Proteomes" id="UP000295636"/>
    </source>
</evidence>
<name>A0A4V2ZSW6_9BACL</name>
<dbReference type="EMBL" id="SMRT01000012">
    <property type="protein sequence ID" value="TDF94764.1"/>
    <property type="molecule type" value="Genomic_DNA"/>
</dbReference>
<evidence type="ECO:0000256" key="1">
    <source>
        <dbReference type="ARBA" id="ARBA00004651"/>
    </source>
</evidence>
<keyword evidence="5 7" id="KW-1133">Transmembrane helix</keyword>
<feature type="transmembrane region" description="Helical" evidence="7">
    <location>
        <begin position="295"/>
        <end position="315"/>
    </location>
</feature>
<dbReference type="OrthoDB" id="9771544at2"/>
<reference evidence="9 10" key="1">
    <citation type="submission" date="2019-03" db="EMBL/GenBank/DDBJ databases">
        <title>This is whole genome sequence of Paenibacillus sp MS74 strain.</title>
        <authorList>
            <person name="Trinh H.N."/>
        </authorList>
    </citation>
    <scope>NUCLEOTIDE SEQUENCE [LARGE SCALE GENOMIC DNA]</scope>
    <source>
        <strain evidence="9 10">MS74</strain>
    </source>
</reference>
<evidence type="ECO:0000256" key="5">
    <source>
        <dbReference type="ARBA" id="ARBA00022989"/>
    </source>
</evidence>
<comment type="similarity">
    <text evidence="7">Belongs to the binding-protein-dependent transport system permease family.</text>
</comment>
<feature type="transmembrane region" description="Helical" evidence="7">
    <location>
        <begin position="39"/>
        <end position="61"/>
    </location>
</feature>
<dbReference type="AlphaFoldDB" id="A0A4V2ZSW6"/>
<feature type="domain" description="ABC transmembrane type-1" evidence="8">
    <location>
        <begin position="129"/>
        <end position="315"/>
    </location>
</feature>
<keyword evidence="6 7" id="KW-0472">Membrane</keyword>
<sequence>MEASKPQAEPDSTALRSPVLRKGAAANVRRRRRLRAARIGPKAGQIGLVILLAALMAVFLFPMMLTFANSFMAEDEITTVFAPLSGSTASQGAGTDGNEFVSLKWIPDRVTLSQFYAVLIGRPQFLFMFWNSVKMTVPIIAGQIAVASLAAYAFAHLRFRFREPLFFMYIVTMLMPFQVTLVPNYIVADYLGLLDSHWSIILPGIFSAFGVFLLRQFMMFVPGSYIEAARVDGAGHLYIFARIVLPMCGTGVAALSILVFIDNWNMVEQPLIFLQDAIKQPLSVYLSVIGEGERGIAFAASTIYMLPLLLVALYAEKYLIEGIQLSGIKG</sequence>
<keyword evidence="2 7" id="KW-0813">Transport</keyword>
<evidence type="ECO:0000256" key="6">
    <source>
        <dbReference type="ARBA" id="ARBA00023136"/>
    </source>
</evidence>
<dbReference type="InterPro" id="IPR035906">
    <property type="entry name" value="MetI-like_sf"/>
</dbReference>
<feature type="transmembrane region" description="Helical" evidence="7">
    <location>
        <begin position="166"/>
        <end position="186"/>
    </location>
</feature>
<dbReference type="Pfam" id="PF00528">
    <property type="entry name" value="BPD_transp_1"/>
    <property type="match status" value="1"/>
</dbReference>
<dbReference type="GO" id="GO:0005886">
    <property type="term" value="C:plasma membrane"/>
    <property type="evidence" value="ECO:0007669"/>
    <property type="project" value="UniProtKB-SubCell"/>
</dbReference>
<accession>A0A4V2ZSW6</accession>
<dbReference type="InterPro" id="IPR000515">
    <property type="entry name" value="MetI-like"/>
</dbReference>
<dbReference type="Proteomes" id="UP000295636">
    <property type="component" value="Unassembled WGS sequence"/>
</dbReference>
<evidence type="ECO:0000256" key="4">
    <source>
        <dbReference type="ARBA" id="ARBA00022692"/>
    </source>
</evidence>
<protein>
    <submittedName>
        <fullName evidence="9">Carbohydrate ABC transporter permease</fullName>
    </submittedName>
</protein>
<feature type="transmembrane region" description="Helical" evidence="7">
    <location>
        <begin position="135"/>
        <end position="154"/>
    </location>
</feature>
<evidence type="ECO:0000313" key="9">
    <source>
        <dbReference type="EMBL" id="TDF94764.1"/>
    </source>
</evidence>
<dbReference type="SUPFAM" id="SSF161098">
    <property type="entry name" value="MetI-like"/>
    <property type="match status" value="1"/>
</dbReference>
<comment type="subcellular location">
    <subcellularLocation>
        <location evidence="1 7">Cell membrane</location>
        <topology evidence="1 7">Multi-pass membrane protein</topology>
    </subcellularLocation>
</comment>
<keyword evidence="10" id="KW-1185">Reference proteome</keyword>
<organism evidence="9 10">
    <name type="scientific">Paenibacillus piri</name>
    <dbReference type="NCBI Taxonomy" id="2547395"/>
    <lineage>
        <taxon>Bacteria</taxon>
        <taxon>Bacillati</taxon>
        <taxon>Bacillota</taxon>
        <taxon>Bacilli</taxon>
        <taxon>Bacillales</taxon>
        <taxon>Paenibacillaceae</taxon>
        <taxon>Paenibacillus</taxon>
    </lineage>
</organism>
<feature type="transmembrane region" description="Helical" evidence="7">
    <location>
        <begin position="198"/>
        <end position="218"/>
    </location>
</feature>
<evidence type="ECO:0000256" key="2">
    <source>
        <dbReference type="ARBA" id="ARBA00022448"/>
    </source>
</evidence>
<dbReference type="PANTHER" id="PTHR43744:SF8">
    <property type="entry name" value="SN-GLYCEROL-3-PHOSPHATE TRANSPORT SYSTEM PERMEASE PROTEIN UGPE"/>
    <property type="match status" value="1"/>
</dbReference>
<keyword evidence="4 7" id="KW-0812">Transmembrane</keyword>
<evidence type="ECO:0000256" key="3">
    <source>
        <dbReference type="ARBA" id="ARBA00022475"/>
    </source>
</evidence>
<dbReference type="CDD" id="cd06261">
    <property type="entry name" value="TM_PBP2"/>
    <property type="match status" value="1"/>
</dbReference>
<dbReference type="PANTHER" id="PTHR43744">
    <property type="entry name" value="ABC TRANSPORTER PERMEASE PROTEIN MG189-RELATED-RELATED"/>
    <property type="match status" value="1"/>
</dbReference>
<dbReference type="RefSeq" id="WP_133232383.1">
    <property type="nucleotide sequence ID" value="NZ_SMRT01000012.1"/>
</dbReference>